<dbReference type="InterPro" id="IPR001874">
    <property type="entry name" value="DHquinase_II"/>
</dbReference>
<feature type="active site" description="Proton acceptor" evidence="8 9">
    <location>
        <position position="22"/>
    </location>
</feature>
<dbReference type="InterPro" id="IPR036441">
    <property type="entry name" value="DHquinase_II_sf"/>
</dbReference>
<organism evidence="12 13">
    <name type="scientific">Plebeiibacterium sediminum</name>
    <dbReference type="NCBI Taxonomy" id="2992112"/>
    <lineage>
        <taxon>Bacteria</taxon>
        <taxon>Pseudomonadati</taxon>
        <taxon>Bacteroidota</taxon>
        <taxon>Bacteroidia</taxon>
        <taxon>Marinilabiliales</taxon>
        <taxon>Marinilabiliaceae</taxon>
        <taxon>Plebeiibacterium</taxon>
    </lineage>
</organism>
<dbReference type="GO" id="GO:0009423">
    <property type="term" value="P:chorismate biosynthetic process"/>
    <property type="evidence" value="ECO:0007669"/>
    <property type="project" value="UniProtKB-UniRule"/>
</dbReference>
<keyword evidence="8" id="KW-0057">Aromatic amino acid biosynthesis</keyword>
<comment type="caution">
    <text evidence="12">The sequence shown here is derived from an EMBL/GenBank/DDBJ whole genome shotgun (WGS) entry which is preliminary data.</text>
</comment>
<protein>
    <recommendedName>
        <fullName evidence="6 8">3-dehydroquinate dehydratase</fullName>
        <shortName evidence="8">3-dehydroquinase</shortName>
        <ecNumber evidence="6 8">4.2.1.10</ecNumber>
    </recommendedName>
    <alternativeName>
        <fullName evidence="8">Type II DHQase</fullName>
    </alternativeName>
</protein>
<comment type="catalytic activity">
    <reaction evidence="1 8">
        <text>3-dehydroquinate = 3-dehydroshikimate + H2O</text>
        <dbReference type="Rhea" id="RHEA:21096"/>
        <dbReference type="ChEBI" id="CHEBI:15377"/>
        <dbReference type="ChEBI" id="CHEBI:16630"/>
        <dbReference type="ChEBI" id="CHEBI:32364"/>
        <dbReference type="EC" id="4.2.1.10"/>
    </reaction>
</comment>
<name>A0AAE3SEL3_9BACT</name>
<evidence type="ECO:0000256" key="1">
    <source>
        <dbReference type="ARBA" id="ARBA00001864"/>
    </source>
</evidence>
<dbReference type="Gene3D" id="3.40.50.9100">
    <property type="entry name" value="Dehydroquinase, class II"/>
    <property type="match status" value="1"/>
</dbReference>
<dbReference type="Proteomes" id="UP001209229">
    <property type="component" value="Unassembled WGS sequence"/>
</dbReference>
<dbReference type="Pfam" id="PF01220">
    <property type="entry name" value="DHquinase_II"/>
    <property type="match status" value="1"/>
</dbReference>
<evidence type="ECO:0000256" key="6">
    <source>
        <dbReference type="ARBA" id="ARBA00012060"/>
    </source>
</evidence>
<accession>A0AAE3SEL3</accession>
<evidence type="ECO:0000256" key="8">
    <source>
        <dbReference type="HAMAP-Rule" id="MF_00169"/>
    </source>
</evidence>
<feature type="binding site" evidence="8 10">
    <location>
        <begin position="98"/>
        <end position="99"/>
    </location>
    <ligand>
        <name>substrate</name>
    </ligand>
</feature>
<dbReference type="PANTHER" id="PTHR21272:SF3">
    <property type="entry name" value="CATABOLIC 3-DEHYDROQUINASE"/>
    <property type="match status" value="1"/>
</dbReference>
<comment type="subunit">
    <text evidence="5 8">Homododecamer.</text>
</comment>
<evidence type="ECO:0000256" key="7">
    <source>
        <dbReference type="ARBA" id="ARBA00023239"/>
    </source>
</evidence>
<dbReference type="GO" id="GO:0008652">
    <property type="term" value="P:amino acid biosynthetic process"/>
    <property type="evidence" value="ECO:0007669"/>
    <property type="project" value="UniProtKB-KW"/>
</dbReference>
<dbReference type="PIRSF" id="PIRSF001399">
    <property type="entry name" value="DHquinase_II"/>
    <property type="match status" value="1"/>
</dbReference>
<dbReference type="PANTHER" id="PTHR21272">
    <property type="entry name" value="CATABOLIC 3-DEHYDROQUINASE"/>
    <property type="match status" value="1"/>
</dbReference>
<dbReference type="NCBIfam" id="NF003805">
    <property type="entry name" value="PRK05395.1-2"/>
    <property type="match status" value="1"/>
</dbReference>
<feature type="binding site" evidence="8 10">
    <location>
        <position position="108"/>
    </location>
    <ligand>
        <name>substrate</name>
    </ligand>
</feature>
<evidence type="ECO:0000256" key="10">
    <source>
        <dbReference type="PIRSR" id="PIRSR001399-2"/>
    </source>
</evidence>
<feature type="site" description="Transition state stabilizer" evidence="8 11">
    <location>
        <position position="17"/>
    </location>
</feature>
<evidence type="ECO:0000256" key="9">
    <source>
        <dbReference type="PIRSR" id="PIRSR001399-1"/>
    </source>
</evidence>
<keyword evidence="13" id="KW-1185">Reference proteome</keyword>
<evidence type="ECO:0000256" key="5">
    <source>
        <dbReference type="ARBA" id="ARBA00011193"/>
    </source>
</evidence>
<dbReference type="InterPro" id="IPR018509">
    <property type="entry name" value="DHquinase_II_CS"/>
</dbReference>
<dbReference type="SUPFAM" id="SSF52304">
    <property type="entry name" value="Type II 3-dehydroquinate dehydratase"/>
    <property type="match status" value="1"/>
</dbReference>
<dbReference type="GO" id="GO:0003855">
    <property type="term" value="F:3-dehydroquinate dehydratase activity"/>
    <property type="evidence" value="ECO:0007669"/>
    <property type="project" value="UniProtKB-UniRule"/>
</dbReference>
<comment type="pathway">
    <text evidence="3 8">Metabolic intermediate biosynthesis; chorismate biosynthesis; chorismate from D-erythrose 4-phosphate and phosphoenolpyruvate: step 3/7.</text>
</comment>
<evidence type="ECO:0000256" key="3">
    <source>
        <dbReference type="ARBA" id="ARBA00004902"/>
    </source>
</evidence>
<dbReference type="NCBIfam" id="NF003807">
    <property type="entry name" value="PRK05395.1-4"/>
    <property type="match status" value="1"/>
</dbReference>
<evidence type="ECO:0000313" key="13">
    <source>
        <dbReference type="Proteomes" id="UP001209229"/>
    </source>
</evidence>
<keyword evidence="8" id="KW-0028">Amino-acid biosynthesis</keyword>
<dbReference type="HAMAP" id="MF_00169">
    <property type="entry name" value="AroQ"/>
    <property type="match status" value="1"/>
</dbReference>
<evidence type="ECO:0000256" key="4">
    <source>
        <dbReference type="ARBA" id="ARBA00011037"/>
    </source>
</evidence>
<dbReference type="GO" id="GO:0019631">
    <property type="term" value="P:quinate catabolic process"/>
    <property type="evidence" value="ECO:0007669"/>
    <property type="project" value="TreeGrafter"/>
</dbReference>
<dbReference type="AlphaFoldDB" id="A0AAE3SEL3"/>
<dbReference type="CDD" id="cd00466">
    <property type="entry name" value="DHQase_II"/>
    <property type="match status" value="1"/>
</dbReference>
<evidence type="ECO:0000256" key="11">
    <source>
        <dbReference type="PIRSR" id="PIRSR001399-3"/>
    </source>
</evidence>
<dbReference type="EMBL" id="JAPDPJ010000014">
    <property type="protein sequence ID" value="MCW3786495.1"/>
    <property type="molecule type" value="Genomic_DNA"/>
</dbReference>
<feature type="binding site" evidence="8 10">
    <location>
        <position position="84"/>
    </location>
    <ligand>
        <name>substrate</name>
    </ligand>
</feature>
<dbReference type="EC" id="4.2.1.10" evidence="6 8"/>
<keyword evidence="7 8" id="KW-0456">Lyase</keyword>
<sequence>MKLLILNGPNLNLLGKREVNIYGNKSFEDYFNELKTIYNNIELSYFQSNIEGKLIDKIHEVGFSFDAIIFNAGAYTHTSIALADAISGITTPVIEVHISNVFKRESYRHHSYISPVCAGTIAGFGLDSYNLAIQSILNASEFKQDK</sequence>
<comment type="similarity">
    <text evidence="4 8">Belongs to the type-II 3-dehydroquinase family.</text>
</comment>
<proteinExistence type="inferred from homology"/>
<feature type="binding site" evidence="8 10">
    <location>
        <position position="77"/>
    </location>
    <ligand>
        <name>substrate</name>
    </ligand>
</feature>
<feature type="binding site" evidence="8 10">
    <location>
        <position position="71"/>
    </location>
    <ligand>
        <name>substrate</name>
    </ligand>
</feature>
<dbReference type="RefSeq" id="WP_301190059.1">
    <property type="nucleotide sequence ID" value="NZ_JAPDPJ010000014.1"/>
</dbReference>
<gene>
    <name evidence="8 12" type="primary">aroQ</name>
    <name evidence="12" type="ORF">OM075_08445</name>
</gene>
<reference evidence="12" key="1">
    <citation type="submission" date="2022-10" db="EMBL/GenBank/DDBJ databases">
        <authorList>
            <person name="Yu W.X."/>
        </authorList>
    </citation>
    <scope>NUCLEOTIDE SEQUENCE</scope>
    <source>
        <strain evidence="12">AAT</strain>
    </source>
</reference>
<dbReference type="GO" id="GO:0009073">
    <property type="term" value="P:aromatic amino acid family biosynthetic process"/>
    <property type="evidence" value="ECO:0007669"/>
    <property type="project" value="UniProtKB-KW"/>
</dbReference>
<dbReference type="NCBIfam" id="TIGR01088">
    <property type="entry name" value="aroQ"/>
    <property type="match status" value="1"/>
</dbReference>
<evidence type="ECO:0000256" key="2">
    <source>
        <dbReference type="ARBA" id="ARBA00003924"/>
    </source>
</evidence>
<dbReference type="PROSITE" id="PS01029">
    <property type="entry name" value="DEHYDROQUINASE_II"/>
    <property type="match status" value="1"/>
</dbReference>
<dbReference type="NCBIfam" id="NF003806">
    <property type="entry name" value="PRK05395.1-3"/>
    <property type="match status" value="1"/>
</dbReference>
<evidence type="ECO:0000313" key="12">
    <source>
        <dbReference type="EMBL" id="MCW3786495.1"/>
    </source>
</evidence>
<comment type="function">
    <text evidence="2 8">Catalyzes a trans-dehydration via an enolate intermediate.</text>
</comment>
<feature type="active site" description="Proton donor" evidence="8 9">
    <location>
        <position position="97"/>
    </location>
</feature>